<comment type="caution">
    <text evidence="1">The sequence shown here is derived from an EMBL/GenBank/DDBJ whole genome shotgun (WGS) entry which is preliminary data.</text>
</comment>
<reference evidence="2" key="1">
    <citation type="submission" date="2015-06" db="EMBL/GenBank/DDBJ databases">
        <title>Comparative genomics of Burkholderia leaf nodule symbionts.</title>
        <authorList>
            <person name="Carlier A."/>
            <person name="Eberl L."/>
            <person name="Pinto-Carbo M."/>
        </authorList>
    </citation>
    <scope>NUCLEOTIDE SEQUENCE [LARGE SCALE GENOMIC DNA]</scope>
    <source>
        <strain evidence="2">UZHbot4</strain>
    </source>
</reference>
<dbReference type="AlphaFoldDB" id="A0A0L0MB25"/>
<keyword evidence="2" id="KW-1185">Reference proteome</keyword>
<dbReference type="RefSeq" id="WP_232316669.1">
    <property type="nucleotide sequence ID" value="NZ_LFJJ01000126.1"/>
</dbReference>
<organism evidence="1 2">
    <name type="scientific">Candidatus Burkholderia verschuerenii</name>
    <dbReference type="NCBI Taxonomy" id="242163"/>
    <lineage>
        <taxon>Bacteria</taxon>
        <taxon>Pseudomonadati</taxon>
        <taxon>Pseudomonadota</taxon>
        <taxon>Betaproteobacteria</taxon>
        <taxon>Burkholderiales</taxon>
        <taxon>Burkholderiaceae</taxon>
        <taxon>Burkholderia</taxon>
    </lineage>
</organism>
<gene>
    <name evidence="1" type="ORF">BVER_03267c</name>
</gene>
<evidence type="ECO:0000313" key="1">
    <source>
        <dbReference type="EMBL" id="KND59470.1"/>
    </source>
</evidence>
<dbReference type="Proteomes" id="UP000036959">
    <property type="component" value="Unassembled WGS sequence"/>
</dbReference>
<sequence length="64" mass="6411">MQDAGSPQSALARIRGAVSKIDAGGGCSIFSDKHACEETLTLAHKAIVALQACSSAKSKGTAHG</sequence>
<protein>
    <submittedName>
        <fullName evidence="1">Uncharacterized protein</fullName>
    </submittedName>
</protein>
<name>A0A0L0MB25_9BURK</name>
<proteinExistence type="predicted"/>
<dbReference type="EMBL" id="LFJJ01000126">
    <property type="protein sequence ID" value="KND59470.1"/>
    <property type="molecule type" value="Genomic_DNA"/>
</dbReference>
<dbReference type="PATRIC" id="fig|242163.4.peg.1017"/>
<accession>A0A0L0MB25</accession>
<evidence type="ECO:0000313" key="2">
    <source>
        <dbReference type="Proteomes" id="UP000036959"/>
    </source>
</evidence>